<dbReference type="Proteomes" id="UP001055117">
    <property type="component" value="Unassembled WGS sequence"/>
</dbReference>
<proteinExistence type="predicted"/>
<accession>A0ABQ4QKR8</accession>
<gene>
    <name evidence="1" type="ORF">AFCDBAGC_3515</name>
</gene>
<organism evidence="1 2">
    <name type="scientific">Methylobacterium cerastii</name>
    <dbReference type="NCBI Taxonomy" id="932741"/>
    <lineage>
        <taxon>Bacteria</taxon>
        <taxon>Pseudomonadati</taxon>
        <taxon>Pseudomonadota</taxon>
        <taxon>Alphaproteobacteria</taxon>
        <taxon>Hyphomicrobiales</taxon>
        <taxon>Methylobacteriaceae</taxon>
        <taxon>Methylobacterium</taxon>
    </lineage>
</organism>
<comment type="caution">
    <text evidence="1">The sequence shown here is derived from an EMBL/GenBank/DDBJ whole genome shotgun (WGS) entry which is preliminary data.</text>
</comment>
<dbReference type="RefSeq" id="WP_238272630.1">
    <property type="nucleotide sequence ID" value="NZ_BPQG01000053.1"/>
</dbReference>
<protein>
    <submittedName>
        <fullName evidence="1">Uncharacterized protein</fullName>
    </submittedName>
</protein>
<reference evidence="1 2" key="1">
    <citation type="journal article" date="2021" name="Front. Microbiol.">
        <title>Comprehensive Comparative Genomics and Phenotyping of Methylobacterium Species.</title>
        <authorList>
            <person name="Alessa O."/>
            <person name="Ogura Y."/>
            <person name="Fujitani Y."/>
            <person name="Takami H."/>
            <person name="Hayashi T."/>
            <person name="Sahin N."/>
            <person name="Tani A."/>
        </authorList>
    </citation>
    <scope>NUCLEOTIDE SEQUENCE [LARGE SCALE GENOMIC DNA]</scope>
    <source>
        <strain evidence="1 2">DSM 23679</strain>
    </source>
</reference>
<evidence type="ECO:0000313" key="1">
    <source>
        <dbReference type="EMBL" id="GJD45641.1"/>
    </source>
</evidence>
<keyword evidence="2" id="KW-1185">Reference proteome</keyword>
<sequence>MWQHSPRRPAGPPPSLACLNSLHLDGLEPIRAAGGKPLRIVDELPIRELTSDNLVAGLRVVEIMVTQVSGPPVAIGYAESARSPATMPSVDVPTPVVFGIGMRNATGARSGRLTVMVRLGQ</sequence>
<evidence type="ECO:0000313" key="2">
    <source>
        <dbReference type="Proteomes" id="UP001055117"/>
    </source>
</evidence>
<name>A0ABQ4QKR8_9HYPH</name>
<dbReference type="EMBL" id="BPQG01000053">
    <property type="protein sequence ID" value="GJD45641.1"/>
    <property type="molecule type" value="Genomic_DNA"/>
</dbReference>